<dbReference type="InterPro" id="IPR001353">
    <property type="entry name" value="Proteasome_sua/b"/>
</dbReference>
<organism evidence="1 2">
    <name type="scientific">Pannonibacter tanglangensis</name>
    <dbReference type="NCBI Taxonomy" id="2750084"/>
    <lineage>
        <taxon>Bacteria</taxon>
        <taxon>Pseudomonadati</taxon>
        <taxon>Pseudomonadota</taxon>
        <taxon>Alphaproteobacteria</taxon>
        <taxon>Hyphomicrobiales</taxon>
        <taxon>Stappiaceae</taxon>
        <taxon>Pannonibacter</taxon>
    </lineage>
</organism>
<name>A0A7X5F075_9HYPH</name>
<dbReference type="InterPro" id="IPR016545">
    <property type="entry name" value="UCP009120_prtse"/>
</dbReference>
<dbReference type="EMBL" id="JAABLQ010000001">
    <property type="protein sequence ID" value="NBN77361.1"/>
    <property type="molecule type" value="Genomic_DNA"/>
</dbReference>
<keyword evidence="2" id="KW-1185">Reference proteome</keyword>
<sequence>MTYCVGLKLDRGLVFAADTRTNAGVDNIACFKKLHTWELPGERVFTLMTAGNLAVSQSVVSILSEQIAAPTQNPVNLMTVETMFQAARLVGQSVRDVRALDGEALAANAESFFVTMIFGGQIKGEEPRLFQIYSAGNFIEATKDTPFFQIGEHKYGKPILDRVTRSDMRLGEAAKLVLLSFDSTLRSNLSVGMPIDLLLYNTDSFTLKRQKRIHKDDPYFQTLSSAWSNALRKAFTEIEEFEI</sequence>
<dbReference type="CDD" id="cd03765">
    <property type="entry name" value="proteasome_beta_bacterial"/>
    <property type="match status" value="1"/>
</dbReference>
<dbReference type="SUPFAM" id="SSF56235">
    <property type="entry name" value="N-terminal nucleophile aminohydrolases (Ntn hydrolases)"/>
    <property type="match status" value="1"/>
</dbReference>
<dbReference type="PIRSF" id="PIRSF009120">
    <property type="entry name" value="UCP009120_prtse"/>
    <property type="match status" value="1"/>
</dbReference>
<proteinExistence type="predicted"/>
<dbReference type="InterPro" id="IPR029055">
    <property type="entry name" value="Ntn_hydrolases_N"/>
</dbReference>
<dbReference type="Proteomes" id="UP000586722">
    <property type="component" value="Unassembled WGS sequence"/>
</dbReference>
<dbReference type="Pfam" id="PF00227">
    <property type="entry name" value="Proteasome"/>
    <property type="match status" value="1"/>
</dbReference>
<evidence type="ECO:0000313" key="1">
    <source>
        <dbReference type="EMBL" id="NBN77361.1"/>
    </source>
</evidence>
<evidence type="ECO:0000313" key="2">
    <source>
        <dbReference type="Proteomes" id="UP000586722"/>
    </source>
</evidence>
<gene>
    <name evidence="1" type="ORF">GWI72_03670</name>
</gene>
<dbReference type="Gene3D" id="3.60.20.10">
    <property type="entry name" value="Glutamine Phosphoribosylpyrophosphate, subunit 1, domain 1"/>
    <property type="match status" value="1"/>
</dbReference>
<comment type="caution">
    <text evidence="1">The sequence shown here is derived from an EMBL/GenBank/DDBJ whole genome shotgun (WGS) entry which is preliminary data.</text>
</comment>
<dbReference type="GO" id="GO:0005839">
    <property type="term" value="C:proteasome core complex"/>
    <property type="evidence" value="ECO:0007669"/>
    <property type="project" value="InterPro"/>
</dbReference>
<dbReference type="GO" id="GO:0051603">
    <property type="term" value="P:proteolysis involved in protein catabolic process"/>
    <property type="evidence" value="ECO:0007669"/>
    <property type="project" value="InterPro"/>
</dbReference>
<accession>A0A7X5F075</accession>
<dbReference type="RefSeq" id="WP_161675685.1">
    <property type="nucleotide sequence ID" value="NZ_JAABLP010000002.1"/>
</dbReference>
<reference evidence="2" key="1">
    <citation type="submission" date="2020-01" db="EMBL/GenBank/DDBJ databases">
        <authorList>
            <person name="Fang Y."/>
            <person name="Sun R."/>
            <person name="Nie L."/>
            <person name="He J."/>
            <person name="Hao L."/>
            <person name="Wang L."/>
            <person name="Su S."/>
            <person name="Lv E."/>
            <person name="Zhang Z."/>
            <person name="Xie R."/>
            <person name="Liu H."/>
        </authorList>
    </citation>
    <scope>NUCLEOTIDE SEQUENCE [LARGE SCALE GENOMIC DNA]</scope>
    <source>
        <strain evidence="2">XCT-53</strain>
    </source>
</reference>
<dbReference type="AlphaFoldDB" id="A0A7X5F075"/>
<protein>
    <submittedName>
        <fullName evidence="1">Peptidase</fullName>
    </submittedName>
</protein>